<evidence type="ECO:0000313" key="1">
    <source>
        <dbReference type="EMBL" id="SDE41382.1"/>
    </source>
</evidence>
<organism evidence="1 2">
    <name type="scientific">Ulvibacter litoralis</name>
    <dbReference type="NCBI Taxonomy" id="227084"/>
    <lineage>
        <taxon>Bacteria</taxon>
        <taxon>Pseudomonadati</taxon>
        <taxon>Bacteroidota</taxon>
        <taxon>Flavobacteriia</taxon>
        <taxon>Flavobacteriales</taxon>
        <taxon>Flavobacteriaceae</taxon>
        <taxon>Ulvibacter</taxon>
    </lineage>
</organism>
<dbReference type="OrthoDB" id="686440at2"/>
<evidence type="ECO:0008006" key="3">
    <source>
        <dbReference type="Google" id="ProtNLM"/>
    </source>
</evidence>
<reference evidence="1 2" key="1">
    <citation type="submission" date="2016-10" db="EMBL/GenBank/DDBJ databases">
        <authorList>
            <person name="de Groot N.N."/>
        </authorList>
    </citation>
    <scope>NUCLEOTIDE SEQUENCE [LARGE SCALE GENOMIC DNA]</scope>
    <source>
        <strain evidence="1 2">DSM 16195</strain>
    </source>
</reference>
<dbReference type="Pfam" id="PF16266">
    <property type="entry name" value="DUF4919"/>
    <property type="match status" value="1"/>
</dbReference>
<dbReference type="RefSeq" id="WP_093140025.1">
    <property type="nucleotide sequence ID" value="NZ_BMWO01000001.1"/>
</dbReference>
<dbReference type="EMBL" id="FNBA01000001">
    <property type="protein sequence ID" value="SDE41382.1"/>
    <property type="molecule type" value="Genomic_DNA"/>
</dbReference>
<evidence type="ECO:0000313" key="2">
    <source>
        <dbReference type="Proteomes" id="UP000199321"/>
    </source>
</evidence>
<sequence length="227" mass="26566">MKHLLLVSFLVVSFLGYAQNWEFEKPDYSVIKKNIENKNSGLFYETLMGRFVEADTTLTLEEKRHLYYGYSFNENYSPYSRSKLNDTLRVIMQKETLSPDDLTNVLQFSETILKTNPFDLRSYNRQLYVYEQLRDRENYDKTIRRRDMIVDALISSGDGTSKEDSFYVIYTAHEYDLIQIVGLDFGGMQQLIEHYDYLTVAENDAGLEGLYFDVSPCLNSMSAKLKK</sequence>
<dbReference type="AlphaFoldDB" id="A0A1G7CPV8"/>
<dbReference type="Proteomes" id="UP000199321">
    <property type="component" value="Unassembled WGS sequence"/>
</dbReference>
<accession>A0A1G7CPV8</accession>
<dbReference type="InterPro" id="IPR032578">
    <property type="entry name" value="DUF4919"/>
</dbReference>
<keyword evidence="2" id="KW-1185">Reference proteome</keyword>
<gene>
    <name evidence="1" type="ORF">SAMN05421855_101496</name>
</gene>
<proteinExistence type="predicted"/>
<protein>
    <recommendedName>
        <fullName evidence="3">DUF4919 domain-containing protein</fullName>
    </recommendedName>
</protein>
<name>A0A1G7CPV8_9FLAO</name>